<dbReference type="EMBL" id="BJZS01000100">
    <property type="protein sequence ID" value="GEO96930.1"/>
    <property type="molecule type" value="Genomic_DNA"/>
</dbReference>
<feature type="region of interest" description="Disordered" evidence="1">
    <location>
        <begin position="1"/>
        <end position="36"/>
    </location>
</feature>
<accession>A0A512IGY5</accession>
<protein>
    <submittedName>
        <fullName evidence="2">Uncharacterized protein</fullName>
    </submittedName>
</protein>
<dbReference type="AlphaFoldDB" id="A0A512IGY5"/>
<proteinExistence type="predicted"/>
<comment type="caution">
    <text evidence="2">The sequence shown here is derived from an EMBL/GenBank/DDBJ whole genome shotgun (WGS) entry which is preliminary data.</text>
</comment>
<evidence type="ECO:0000256" key="1">
    <source>
        <dbReference type="SAM" id="MobiDB-lite"/>
    </source>
</evidence>
<reference evidence="2 3" key="1">
    <citation type="submission" date="2019-07" db="EMBL/GenBank/DDBJ databases">
        <title>Whole genome shotgun sequence of Kocuria turfanensis NBRC 107627.</title>
        <authorList>
            <person name="Hosoyama A."/>
            <person name="Uohara A."/>
            <person name="Ohji S."/>
            <person name="Ichikawa N."/>
        </authorList>
    </citation>
    <scope>NUCLEOTIDE SEQUENCE [LARGE SCALE GENOMIC DNA]</scope>
    <source>
        <strain evidence="2 3">NBRC 107627</strain>
    </source>
</reference>
<evidence type="ECO:0000313" key="3">
    <source>
        <dbReference type="Proteomes" id="UP000321103"/>
    </source>
</evidence>
<gene>
    <name evidence="2" type="ORF">KTU01_30530</name>
</gene>
<sequence>MLRGGRHPRSTVSGSVRTGKCPRVVDTHAVGTHAGGPPAWIIGGRARVEPWVSAVRLRDVRR</sequence>
<evidence type="ECO:0000313" key="2">
    <source>
        <dbReference type="EMBL" id="GEO96930.1"/>
    </source>
</evidence>
<organism evidence="2 3">
    <name type="scientific">Kocuria turfanensis</name>
    <dbReference type="NCBI Taxonomy" id="388357"/>
    <lineage>
        <taxon>Bacteria</taxon>
        <taxon>Bacillati</taxon>
        <taxon>Actinomycetota</taxon>
        <taxon>Actinomycetes</taxon>
        <taxon>Micrococcales</taxon>
        <taxon>Micrococcaceae</taxon>
        <taxon>Kocuria</taxon>
    </lineage>
</organism>
<keyword evidence="3" id="KW-1185">Reference proteome</keyword>
<name>A0A512IGY5_9MICC</name>
<dbReference type="Proteomes" id="UP000321103">
    <property type="component" value="Unassembled WGS sequence"/>
</dbReference>